<keyword evidence="1" id="KW-0732">Signal</keyword>
<evidence type="ECO:0000313" key="2">
    <source>
        <dbReference type="EMBL" id="KAF5242844.1"/>
    </source>
</evidence>
<evidence type="ECO:0000256" key="1">
    <source>
        <dbReference type="SAM" id="SignalP"/>
    </source>
</evidence>
<organism evidence="2 3">
    <name type="scientific">Fusarium austroamericanum</name>
    <dbReference type="NCBI Taxonomy" id="282268"/>
    <lineage>
        <taxon>Eukaryota</taxon>
        <taxon>Fungi</taxon>
        <taxon>Dikarya</taxon>
        <taxon>Ascomycota</taxon>
        <taxon>Pezizomycotina</taxon>
        <taxon>Sordariomycetes</taxon>
        <taxon>Hypocreomycetidae</taxon>
        <taxon>Hypocreales</taxon>
        <taxon>Nectriaceae</taxon>
        <taxon>Fusarium</taxon>
    </lineage>
</organism>
<feature type="signal peptide" evidence="1">
    <location>
        <begin position="1"/>
        <end position="18"/>
    </location>
</feature>
<sequence>MQLSIFTFAIMAITGVQAGTHKAAACVSNRVSAPFGGSAWSVSYNWVTNYEVLPDATKCACDYYAARNKGSEWWNTCPDCKFDGTICNSPAGHIGGDEMEYYCKELCGAQGSEADSG</sequence>
<dbReference type="Proteomes" id="UP000537989">
    <property type="component" value="Unassembled WGS sequence"/>
</dbReference>
<gene>
    <name evidence="2" type="ORF">FAUST_3110</name>
</gene>
<feature type="chain" id="PRO_5042975009" evidence="1">
    <location>
        <begin position="19"/>
        <end position="117"/>
    </location>
</feature>
<name>A0AAN6HI37_FUSAU</name>
<protein>
    <submittedName>
        <fullName evidence="2">Uncharacterized protein</fullName>
    </submittedName>
</protein>
<dbReference type="EMBL" id="JAAMOD010000070">
    <property type="protein sequence ID" value="KAF5242844.1"/>
    <property type="molecule type" value="Genomic_DNA"/>
</dbReference>
<evidence type="ECO:0000313" key="3">
    <source>
        <dbReference type="Proteomes" id="UP000537989"/>
    </source>
</evidence>
<comment type="caution">
    <text evidence="2">The sequence shown here is derived from an EMBL/GenBank/DDBJ whole genome shotgun (WGS) entry which is preliminary data.</text>
</comment>
<accession>A0AAN6HI37</accession>
<dbReference type="AlphaFoldDB" id="A0AAN6HI37"/>
<proteinExistence type="predicted"/>
<reference evidence="2 3" key="1">
    <citation type="submission" date="2020-02" db="EMBL/GenBank/DDBJ databases">
        <title>Identification and distribution of gene clusters putatively required for synthesis of sphingolipid metabolism inhibitors in phylogenetically diverse species of the filamentous fungus Fusarium.</title>
        <authorList>
            <person name="Kim H.-S."/>
            <person name="Busman M."/>
            <person name="Brown D.W."/>
            <person name="Divon H."/>
            <person name="Uhlig S."/>
            <person name="Proctor R.H."/>
        </authorList>
    </citation>
    <scope>NUCLEOTIDE SEQUENCE [LARGE SCALE GENOMIC DNA]</scope>
    <source>
        <strain evidence="2 3">NRRL 2903</strain>
    </source>
</reference>
<keyword evidence="3" id="KW-1185">Reference proteome</keyword>